<protein>
    <recommendedName>
        <fullName evidence="2">Microbial-type PARG catalytic domain-containing protein</fullName>
    </recommendedName>
</protein>
<name>A0A9K3D2A4_9EUKA</name>
<feature type="transmembrane region" description="Helical" evidence="1">
    <location>
        <begin position="21"/>
        <end position="41"/>
    </location>
</feature>
<accession>A0A9K3D2A4</accession>
<dbReference type="EMBL" id="BDIP01002264">
    <property type="protein sequence ID" value="GIQ86014.1"/>
    <property type="molecule type" value="Genomic_DNA"/>
</dbReference>
<evidence type="ECO:0000259" key="2">
    <source>
        <dbReference type="Pfam" id="PF10021"/>
    </source>
</evidence>
<dbReference type="PROSITE" id="PS51257">
    <property type="entry name" value="PROKAR_LIPOPROTEIN"/>
    <property type="match status" value="1"/>
</dbReference>
<feature type="domain" description="Microbial-type PARG catalytic" evidence="2">
    <location>
        <begin position="40"/>
        <end position="91"/>
    </location>
</feature>
<gene>
    <name evidence="3" type="ORF">KIPB_007784</name>
</gene>
<dbReference type="PANTHER" id="PTHR35596:SF1">
    <property type="entry name" value="MICROBIAL-TYPE PARG CATALYTIC DOMAIN-CONTAINING PROTEIN"/>
    <property type="match status" value="1"/>
</dbReference>
<organism evidence="3 4">
    <name type="scientific">Kipferlia bialata</name>
    <dbReference type="NCBI Taxonomy" id="797122"/>
    <lineage>
        <taxon>Eukaryota</taxon>
        <taxon>Metamonada</taxon>
        <taxon>Carpediemonas-like organisms</taxon>
        <taxon>Kipferlia</taxon>
    </lineage>
</organism>
<proteinExistence type="predicted"/>
<evidence type="ECO:0000313" key="3">
    <source>
        <dbReference type="EMBL" id="GIQ86014.1"/>
    </source>
</evidence>
<dbReference type="PANTHER" id="PTHR35596">
    <property type="entry name" value="DUF2263 DOMAIN-CONTAINING PROTEIN"/>
    <property type="match status" value="1"/>
</dbReference>
<evidence type="ECO:0000313" key="4">
    <source>
        <dbReference type="Proteomes" id="UP000265618"/>
    </source>
</evidence>
<keyword evidence="1" id="KW-0472">Membrane</keyword>
<comment type="caution">
    <text evidence="3">The sequence shown here is derived from an EMBL/GenBank/DDBJ whole genome shotgun (WGS) entry which is preliminary data.</text>
</comment>
<dbReference type="InterPro" id="IPR019261">
    <property type="entry name" value="PARG_cat_microbial"/>
</dbReference>
<keyword evidence="4" id="KW-1185">Reference proteome</keyword>
<dbReference type="AlphaFoldDB" id="A0A9K3D2A4"/>
<dbReference type="InterPro" id="IPR043472">
    <property type="entry name" value="Macro_dom-like"/>
</dbReference>
<dbReference type="Proteomes" id="UP000265618">
    <property type="component" value="Unassembled WGS sequence"/>
</dbReference>
<dbReference type="NCBIfam" id="TIGR02452">
    <property type="entry name" value="TIGR02452 family protein"/>
    <property type="match status" value="1"/>
</dbReference>
<dbReference type="OrthoDB" id="9985428at2759"/>
<dbReference type="Gene3D" id="3.40.220.10">
    <property type="entry name" value="Leucine Aminopeptidase, subunit E, domain 1"/>
    <property type="match status" value="1"/>
</dbReference>
<evidence type="ECO:0000256" key="1">
    <source>
        <dbReference type="SAM" id="Phobius"/>
    </source>
</evidence>
<dbReference type="Pfam" id="PF10021">
    <property type="entry name" value="PARG_cat_microb"/>
    <property type="match status" value="1"/>
</dbReference>
<keyword evidence="1" id="KW-0812">Transmembrane</keyword>
<reference evidence="3 4" key="1">
    <citation type="journal article" date="2018" name="PLoS ONE">
        <title>The draft genome of Kipferlia bialata reveals reductive genome evolution in fornicate parasites.</title>
        <authorList>
            <person name="Tanifuji G."/>
            <person name="Takabayashi S."/>
            <person name="Kume K."/>
            <person name="Takagi M."/>
            <person name="Nakayama T."/>
            <person name="Kamikawa R."/>
            <person name="Inagaki Y."/>
            <person name="Hashimoto T."/>
        </authorList>
    </citation>
    <scope>NUCLEOTIDE SEQUENCE [LARGE SCALE GENOMIC DNA]</scope>
    <source>
        <strain evidence="3">NY0173</strain>
    </source>
</reference>
<sequence length="211" mass="23350">MAGQKDRARERAGIKSQLYESILSLVLAVSCYLVCFGIMSAQEESLARSSTLYAAVVGHRMYNENRAAIPTHKSIYLDQILYSPSVMFLRDEDGRALSTEETWSAGVVTAPAPNRGAATKHYKEPELSEKVRAALTTRARLSLSAFAAHGHNIIILGKWGTGVFKCQEEEVAEVFNSLLREEFKGVFEHVVYAVMGNAEKPGKFERCIETS</sequence>
<keyword evidence="1" id="KW-1133">Transmembrane helix</keyword>
<dbReference type="InterPro" id="IPR012664">
    <property type="entry name" value="CHP02452"/>
</dbReference>